<evidence type="ECO:0000313" key="2">
    <source>
        <dbReference type="EMBL" id="CAB4176098.1"/>
    </source>
</evidence>
<dbReference type="EMBL" id="LR797370">
    <property type="protein sequence ID" value="CAB4210404.1"/>
    <property type="molecule type" value="Genomic_DNA"/>
</dbReference>
<protein>
    <submittedName>
        <fullName evidence="2">Uncharacterized protein</fullName>
    </submittedName>
</protein>
<evidence type="ECO:0000256" key="1">
    <source>
        <dbReference type="SAM" id="MobiDB-lite"/>
    </source>
</evidence>
<evidence type="ECO:0000313" key="6">
    <source>
        <dbReference type="EMBL" id="CAB5227219.1"/>
    </source>
</evidence>
<sequence length="336" mass="36439">MAAPFVGNQDYRGYLNYLGTQGDKSASALLNYVGNDANFGGDRGNAGSNSYISSDARAHNASYYDQYQRLTNPATLNSQPQNLIAGGYTPPAKAATYDVTGGFKSAYNQAAQNQNPLYDKYLNQFVAEQANKTAAQQNLYNTTNANYDTALKNTQEANALTGQRTAQDVATNQAQIATNQDQFQTDTGTKFAIDRIQQARDQAASGGTGGLAAQKTEGTQTARNTAEGRQIQQYDSQKQAQELVKARTFEDLATSSRLAADKTNTGKKNAQFDLDNYLEASKINLEQFKTSNEANRASAILGDQNTIARTNYENYLNSISNPATQLATAQRYSGSF</sequence>
<dbReference type="EMBL" id="LR797263">
    <property type="protein sequence ID" value="CAB4198759.1"/>
    <property type="molecule type" value="Genomic_DNA"/>
</dbReference>
<gene>
    <name evidence="3" type="ORF">UFOVP1075_58</name>
    <name evidence="4" type="ORF">UFOVP1312_50</name>
    <name evidence="5" type="ORF">UFOVP1426_8</name>
    <name evidence="6" type="ORF">UFOVP1522_15</name>
    <name evidence="2" type="ORF">UFOVP989_8</name>
</gene>
<proteinExistence type="predicted"/>
<evidence type="ECO:0000313" key="5">
    <source>
        <dbReference type="EMBL" id="CAB4210404.1"/>
    </source>
</evidence>
<evidence type="ECO:0000313" key="4">
    <source>
        <dbReference type="EMBL" id="CAB4198759.1"/>
    </source>
</evidence>
<dbReference type="EMBL" id="LR797011">
    <property type="protein sequence ID" value="CAB4181676.1"/>
    <property type="molecule type" value="Genomic_DNA"/>
</dbReference>
<dbReference type="EMBL" id="LR798372">
    <property type="protein sequence ID" value="CAB5227219.1"/>
    <property type="molecule type" value="Genomic_DNA"/>
</dbReference>
<organism evidence="2">
    <name type="scientific">uncultured Caudovirales phage</name>
    <dbReference type="NCBI Taxonomy" id="2100421"/>
    <lineage>
        <taxon>Viruses</taxon>
        <taxon>Duplodnaviria</taxon>
        <taxon>Heunggongvirae</taxon>
        <taxon>Uroviricota</taxon>
        <taxon>Caudoviricetes</taxon>
        <taxon>Peduoviridae</taxon>
        <taxon>Maltschvirus</taxon>
        <taxon>Maltschvirus maltsch</taxon>
    </lineage>
</organism>
<reference evidence="2" key="1">
    <citation type="submission" date="2020-05" db="EMBL/GenBank/DDBJ databases">
        <authorList>
            <person name="Chiriac C."/>
            <person name="Salcher M."/>
            <person name="Ghai R."/>
            <person name="Kavagutti S V."/>
        </authorList>
    </citation>
    <scope>NUCLEOTIDE SEQUENCE</scope>
</reference>
<name>A0A6J5Q3J3_9CAUD</name>
<accession>A0A6J5Q3J3</accession>
<evidence type="ECO:0000313" key="3">
    <source>
        <dbReference type="EMBL" id="CAB4181676.1"/>
    </source>
</evidence>
<dbReference type="EMBL" id="LR796938">
    <property type="protein sequence ID" value="CAB4176098.1"/>
    <property type="molecule type" value="Genomic_DNA"/>
</dbReference>
<feature type="region of interest" description="Disordered" evidence="1">
    <location>
        <begin position="199"/>
        <end position="238"/>
    </location>
</feature>